<dbReference type="HOGENOM" id="CLU_050639_3_0_0"/>
<accession>E3HBL0</accession>
<dbReference type="EMBL" id="CP002282">
    <property type="protein sequence ID" value="ADO83706.1"/>
    <property type="molecule type" value="Genomic_DNA"/>
</dbReference>
<gene>
    <name evidence="1" type="ordered locus">Ilyop_1935</name>
</gene>
<dbReference type="RefSeq" id="WP_013388368.1">
    <property type="nucleotide sequence ID" value="NC_014633.1"/>
</dbReference>
<dbReference type="KEGG" id="ipo:Ilyop_1935"/>
<dbReference type="AlphaFoldDB" id="E3HBL0"/>
<name>E3HBL0_ILYPC</name>
<dbReference type="Proteomes" id="UP000006875">
    <property type="component" value="Plasmid pILYOP01"/>
</dbReference>
<reference evidence="1 2" key="1">
    <citation type="journal article" date="2010" name="Stand. Genomic Sci.">
        <title>Complete genome sequence of Ilyobacter polytropus type strain (CuHbu1).</title>
        <authorList>
            <person name="Sikorski J."/>
            <person name="Chertkov O."/>
            <person name="Lapidus A."/>
            <person name="Nolan M."/>
            <person name="Lucas S."/>
            <person name="Del Rio T.G."/>
            <person name="Tice H."/>
            <person name="Cheng J.F."/>
            <person name="Tapia R."/>
            <person name="Han C."/>
            <person name="Goodwin L."/>
            <person name="Pitluck S."/>
            <person name="Liolios K."/>
            <person name="Ivanova N."/>
            <person name="Mavromatis K."/>
            <person name="Mikhailova N."/>
            <person name="Pati A."/>
            <person name="Chen A."/>
            <person name="Palaniappan K."/>
            <person name="Land M."/>
            <person name="Hauser L."/>
            <person name="Chang Y.J."/>
            <person name="Jeffries C.D."/>
            <person name="Brambilla E."/>
            <person name="Yasawong M."/>
            <person name="Rohde M."/>
            <person name="Pukall R."/>
            <person name="Spring S."/>
            <person name="Goker M."/>
            <person name="Woyke T."/>
            <person name="Bristow J."/>
            <person name="Eisen J.A."/>
            <person name="Markowitz V."/>
            <person name="Hugenholtz P."/>
            <person name="Kyrpides N.C."/>
            <person name="Klenk H.P."/>
        </authorList>
    </citation>
    <scope>NUCLEOTIDE SEQUENCE [LARGE SCALE GENOMIC DNA]</scope>
    <source>
        <strain evidence="2">ATCC 51220 / DSM 2926 / LMG 16218 / CuHBu1</strain>
        <plasmid evidence="2">pILYOP01</plasmid>
    </source>
</reference>
<evidence type="ECO:0000313" key="1">
    <source>
        <dbReference type="EMBL" id="ADO83706.1"/>
    </source>
</evidence>
<evidence type="ECO:0000313" key="2">
    <source>
        <dbReference type="Proteomes" id="UP000006875"/>
    </source>
</evidence>
<protein>
    <submittedName>
        <fullName evidence="1">Late control D family protein</fullName>
    </submittedName>
</protein>
<dbReference type="OrthoDB" id="9815473at2"/>
<keyword evidence="2" id="KW-1185">Reference proteome</keyword>
<keyword evidence="1" id="KW-0614">Plasmid</keyword>
<proteinExistence type="predicted"/>
<sequence length="343" mass="38843">MAKTRKVILEVLFEGTDISDEINSGITSFSYTDNLDKADEISLTIADLDKKWINSWAPLKGESITPSIKVIEEDGETTLKCGEFSIDKRNFQGPPDTLKIGALSIDVTSNFNRVKKNRAIENTTLKAVCEKISDENELTLVFLSEEDEDINRVEQIEETDSTFLYQLAKDYAKSLKVLDKKLVIFDEEEYESKDAIKTIKKTEVKSYSFGDEEFDTWDGFEINYFDQDLKETLTASGTLEFRDGYKDNTNRILKLNDSYSVSGSKEEKEKQLEAVGWAKLREKNKAEVQGEISLMGDVDIVAGVVIKTSGFGIYDYKYLVTQAVHSTGSGYNTKIKIRRVLDF</sequence>
<dbReference type="SUPFAM" id="SSF69279">
    <property type="entry name" value="Phage tail proteins"/>
    <property type="match status" value="1"/>
</dbReference>
<organism evidence="1 2">
    <name type="scientific">Ilyobacter polytropus (strain ATCC 51220 / DSM 2926 / LMG 16218 / CuHBu1)</name>
    <dbReference type="NCBI Taxonomy" id="572544"/>
    <lineage>
        <taxon>Bacteria</taxon>
        <taxon>Fusobacteriati</taxon>
        <taxon>Fusobacteriota</taxon>
        <taxon>Fusobacteriia</taxon>
        <taxon>Fusobacteriales</taxon>
        <taxon>Fusobacteriaceae</taxon>
        <taxon>Ilyobacter</taxon>
    </lineage>
</organism>
<geneLocation type="plasmid" evidence="1 2">
    <name>pILYOP01</name>
</geneLocation>